<dbReference type="RefSeq" id="WP_034872262.1">
    <property type="nucleotide sequence ID" value="NZ_JOKG01000001.1"/>
</dbReference>
<name>A0A081N9L2_9GAMM</name>
<evidence type="ECO:0000313" key="2">
    <source>
        <dbReference type="EMBL" id="KEQ15135.1"/>
    </source>
</evidence>
<reference evidence="2 3" key="1">
    <citation type="submission" date="2014-06" db="EMBL/GenBank/DDBJ databases">
        <title>Whole Genome Sequences of Three Symbiotic Endozoicomonas Bacteria.</title>
        <authorList>
            <person name="Neave M.J."/>
            <person name="Apprill A."/>
            <person name="Voolstra C.R."/>
        </authorList>
    </citation>
    <scope>NUCLEOTIDE SEQUENCE [LARGE SCALE GENOMIC DNA]</scope>
    <source>
        <strain evidence="2 3">LMG 24815</strain>
    </source>
</reference>
<keyword evidence="3" id="KW-1185">Reference proteome</keyword>
<proteinExistence type="predicted"/>
<dbReference type="Gene3D" id="3.40.50.300">
    <property type="entry name" value="P-loop containing nucleotide triphosphate hydrolases"/>
    <property type="match status" value="2"/>
</dbReference>
<dbReference type="EMBL" id="JOKG01000001">
    <property type="protein sequence ID" value="KEQ15135.1"/>
    <property type="molecule type" value="Genomic_DNA"/>
</dbReference>
<dbReference type="InterPro" id="IPR011528">
    <property type="entry name" value="NERD"/>
</dbReference>
<sequence length="522" mass="58515">MKIIPNIPYDNNSYAEGQVFSALQAAEVEGADHVAFHSLALTSHAQKREGEADFVIVSTFGLFVLEVKGGKISFQDGVWSTENKHGVHRISDPFKQANGAVHAINQKIKELVKLEETRIPIGYAVAFPNVVWNKPGAEWDREMICDSTDLRQFDKWLSDLFEYWNYKRPANANLLSKEDVYAIATFLRPNFEVVQPLFDQIESVNNSSVSLTEEQYHYVDMAMDNRRVLCSGGAGTGKTFLAAEMARRFIAHGKTVLLACKSSWLRHYLMTRIKSENLVVATVNGLSAAMRRSGLDTFDVLIVDEGQDLLNNKDLNALDHVVTGGLDKGQWYFFHDANNQANVLSSVDESALDWLGTKNNPAYLRLNINCRNTSNILTSIQASLNCDLGKPTLVEGPEVTEYRGNEAVLVNHLSELLKELRYSEIDKSSITLLSSVRKRRSLLSKLAKDETVDIAELDDYKVRKYPFEGITFAEIKHFKGLESDVVILLDLPDPVSLSGDDSCSLHYVGMSRAKVKLYCFWG</sequence>
<organism evidence="2 3">
    <name type="scientific">Endozoicomonas montiporae</name>
    <dbReference type="NCBI Taxonomy" id="1027273"/>
    <lineage>
        <taxon>Bacteria</taxon>
        <taxon>Pseudomonadati</taxon>
        <taxon>Pseudomonadota</taxon>
        <taxon>Gammaproteobacteria</taxon>
        <taxon>Oceanospirillales</taxon>
        <taxon>Endozoicomonadaceae</taxon>
        <taxon>Endozoicomonas</taxon>
    </lineage>
</organism>
<accession>A0A081N9L2</accession>
<dbReference type="Pfam" id="PF13604">
    <property type="entry name" value="AAA_30"/>
    <property type="match status" value="1"/>
</dbReference>
<dbReference type="Proteomes" id="UP000028006">
    <property type="component" value="Unassembled WGS sequence"/>
</dbReference>
<comment type="caution">
    <text evidence="2">The sequence shown here is derived from an EMBL/GenBank/DDBJ whole genome shotgun (WGS) entry which is preliminary data.</text>
</comment>
<protein>
    <recommendedName>
        <fullName evidence="1">NERD domain-containing protein</fullName>
    </recommendedName>
</protein>
<feature type="domain" description="NERD" evidence="1">
    <location>
        <begin position="14"/>
        <end position="128"/>
    </location>
</feature>
<evidence type="ECO:0000259" key="1">
    <source>
        <dbReference type="Pfam" id="PF08378"/>
    </source>
</evidence>
<gene>
    <name evidence="2" type="ORF">GZ77_00025</name>
</gene>
<dbReference type="AlphaFoldDB" id="A0A081N9L2"/>
<dbReference type="InterPro" id="IPR027417">
    <property type="entry name" value="P-loop_NTPase"/>
</dbReference>
<dbReference type="eggNOG" id="COG0507">
    <property type="taxonomic scope" value="Bacteria"/>
</dbReference>
<dbReference type="Pfam" id="PF08378">
    <property type="entry name" value="NERD"/>
    <property type="match status" value="1"/>
</dbReference>
<evidence type="ECO:0000313" key="3">
    <source>
        <dbReference type="Proteomes" id="UP000028006"/>
    </source>
</evidence>
<dbReference type="SUPFAM" id="SSF52540">
    <property type="entry name" value="P-loop containing nucleoside triphosphate hydrolases"/>
    <property type="match status" value="1"/>
</dbReference>